<evidence type="ECO:0008006" key="4">
    <source>
        <dbReference type="Google" id="ProtNLM"/>
    </source>
</evidence>
<name>A0ABQ2FNU3_9DEIO</name>
<feature type="transmembrane region" description="Helical" evidence="1">
    <location>
        <begin position="66"/>
        <end position="85"/>
    </location>
</feature>
<keyword evidence="1" id="KW-1133">Transmembrane helix</keyword>
<evidence type="ECO:0000256" key="1">
    <source>
        <dbReference type="SAM" id="Phobius"/>
    </source>
</evidence>
<dbReference type="RefSeq" id="WP_189070132.1">
    <property type="nucleotide sequence ID" value="NZ_BMPE01000014.1"/>
</dbReference>
<reference evidence="3" key="1">
    <citation type="journal article" date="2019" name="Int. J. Syst. Evol. Microbiol.">
        <title>The Global Catalogue of Microorganisms (GCM) 10K type strain sequencing project: providing services to taxonomists for standard genome sequencing and annotation.</title>
        <authorList>
            <consortium name="The Broad Institute Genomics Platform"/>
            <consortium name="The Broad Institute Genome Sequencing Center for Infectious Disease"/>
            <person name="Wu L."/>
            <person name="Ma J."/>
        </authorList>
    </citation>
    <scope>NUCLEOTIDE SEQUENCE [LARGE SCALE GENOMIC DNA]</scope>
    <source>
        <strain evidence="3">JCM 19173</strain>
    </source>
</reference>
<evidence type="ECO:0000313" key="2">
    <source>
        <dbReference type="EMBL" id="GGL12168.1"/>
    </source>
</evidence>
<dbReference type="Proteomes" id="UP000604341">
    <property type="component" value="Unassembled WGS sequence"/>
</dbReference>
<protein>
    <recommendedName>
        <fullName evidence="4">DUF3325 domain-containing protein</fullName>
    </recommendedName>
</protein>
<dbReference type="EMBL" id="BMPE01000014">
    <property type="protein sequence ID" value="GGL12168.1"/>
    <property type="molecule type" value="Genomic_DNA"/>
</dbReference>
<gene>
    <name evidence="2" type="ORF">GCM10010844_33550</name>
</gene>
<keyword evidence="3" id="KW-1185">Reference proteome</keyword>
<accession>A0ABQ2FNU3</accession>
<feature type="transmembrane region" description="Helical" evidence="1">
    <location>
        <begin position="6"/>
        <end position="26"/>
    </location>
</feature>
<keyword evidence="1" id="KW-0472">Membrane</keyword>
<sequence length="99" mass="10818">MNDLQLFLSVLTALGLISSVWMLRSAARRLHYRDRSAYWVRVAPLLLCGVVALVLLALALSHAGTTLLWSGAALAAVTAAGSYWVELNPQRVLARRSRS</sequence>
<comment type="caution">
    <text evidence="2">The sequence shown here is derived from an EMBL/GenBank/DDBJ whole genome shotgun (WGS) entry which is preliminary data.</text>
</comment>
<feature type="transmembrane region" description="Helical" evidence="1">
    <location>
        <begin position="38"/>
        <end position="60"/>
    </location>
</feature>
<evidence type="ECO:0000313" key="3">
    <source>
        <dbReference type="Proteomes" id="UP000604341"/>
    </source>
</evidence>
<keyword evidence="1" id="KW-0812">Transmembrane</keyword>
<proteinExistence type="predicted"/>
<organism evidence="2 3">
    <name type="scientific">Deinococcus radiotolerans</name>
    <dbReference type="NCBI Taxonomy" id="1309407"/>
    <lineage>
        <taxon>Bacteria</taxon>
        <taxon>Thermotogati</taxon>
        <taxon>Deinococcota</taxon>
        <taxon>Deinococci</taxon>
        <taxon>Deinococcales</taxon>
        <taxon>Deinococcaceae</taxon>
        <taxon>Deinococcus</taxon>
    </lineage>
</organism>